<reference evidence="1 3" key="2">
    <citation type="journal article" date="2018" name="Plant J.">
        <title>The Physcomitrella patens chromosome-scale assembly reveals moss genome structure and evolution.</title>
        <authorList>
            <person name="Lang D."/>
            <person name="Ullrich K.K."/>
            <person name="Murat F."/>
            <person name="Fuchs J."/>
            <person name="Jenkins J."/>
            <person name="Haas F.B."/>
            <person name="Piednoel M."/>
            <person name="Gundlach H."/>
            <person name="Van Bel M."/>
            <person name="Meyberg R."/>
            <person name="Vives C."/>
            <person name="Morata J."/>
            <person name="Symeonidi A."/>
            <person name="Hiss M."/>
            <person name="Muchero W."/>
            <person name="Kamisugi Y."/>
            <person name="Saleh O."/>
            <person name="Blanc G."/>
            <person name="Decker E.L."/>
            <person name="van Gessel N."/>
            <person name="Grimwood J."/>
            <person name="Hayes R.D."/>
            <person name="Graham S.W."/>
            <person name="Gunter L.E."/>
            <person name="McDaniel S.F."/>
            <person name="Hoernstein S.N.W."/>
            <person name="Larsson A."/>
            <person name="Li F.W."/>
            <person name="Perroud P.F."/>
            <person name="Phillips J."/>
            <person name="Ranjan P."/>
            <person name="Rokshar D.S."/>
            <person name="Rothfels C.J."/>
            <person name="Schneider L."/>
            <person name="Shu S."/>
            <person name="Stevenson D.W."/>
            <person name="Thummler F."/>
            <person name="Tillich M."/>
            <person name="Villarreal Aguilar J.C."/>
            <person name="Widiez T."/>
            <person name="Wong G.K."/>
            <person name="Wymore A."/>
            <person name="Zhang Y."/>
            <person name="Zimmer A.D."/>
            <person name="Quatrano R.S."/>
            <person name="Mayer K.F.X."/>
            <person name="Goodstein D."/>
            <person name="Casacuberta J.M."/>
            <person name="Vandepoele K."/>
            <person name="Reski R."/>
            <person name="Cuming A.C."/>
            <person name="Tuskan G.A."/>
            <person name="Maumus F."/>
            <person name="Salse J."/>
            <person name="Schmutz J."/>
            <person name="Rensing S.A."/>
        </authorList>
    </citation>
    <scope>NUCLEOTIDE SEQUENCE [LARGE SCALE GENOMIC DNA]</scope>
    <source>
        <strain evidence="2 3">cv. Gransden 2004</strain>
    </source>
</reference>
<evidence type="ECO:0000313" key="3">
    <source>
        <dbReference type="Proteomes" id="UP000006727"/>
    </source>
</evidence>
<dbReference type="InParanoid" id="A0A2K1IK43"/>
<name>A0A2K1IK43_PHYPA</name>
<evidence type="ECO:0000313" key="2">
    <source>
        <dbReference type="EnsemblPlants" id="PAC:32949181.CDS.1"/>
    </source>
</evidence>
<dbReference type="Gramene" id="Pp3c23_20350V3.1">
    <property type="protein sequence ID" value="PAC:32949181.CDS.1"/>
    <property type="gene ID" value="Pp3c23_20350"/>
</dbReference>
<dbReference type="Gramene" id="Pp3c23_20350V3.2">
    <property type="protein sequence ID" value="PAC:32949182.CDS.1"/>
    <property type="gene ID" value="Pp3c23_20350"/>
</dbReference>
<dbReference type="EnsemblPlants" id="Pp3c23_20350V3.1">
    <property type="protein sequence ID" value="PAC:32949181.CDS.1"/>
    <property type="gene ID" value="Pp3c23_20350"/>
</dbReference>
<keyword evidence="3" id="KW-1185">Reference proteome</keyword>
<evidence type="ECO:0000313" key="1">
    <source>
        <dbReference type="EMBL" id="PNR29647.1"/>
    </source>
</evidence>
<dbReference type="Proteomes" id="UP000006727">
    <property type="component" value="Chromosome 23"/>
</dbReference>
<dbReference type="AlphaFoldDB" id="A0A2K1IK43"/>
<dbReference type="EnsemblPlants" id="Pp3c23_20350V3.2">
    <property type="protein sequence ID" value="PAC:32949182.CDS.1"/>
    <property type="gene ID" value="Pp3c23_20350"/>
</dbReference>
<accession>A0A2K1IK43</accession>
<dbReference type="PaxDb" id="3218-PP1S49_85V6.1"/>
<sequence>MQFVAPIVVKKGRNSVAAWQCKLPQSKTKYNQQNFSFMPGTILFCPVVGSLRRMESDFEEFGKLFEKSQNTKAKVRLSGPECSGGCVDAARISSPE</sequence>
<dbReference type="EMBL" id="ABEU02000023">
    <property type="protein sequence ID" value="PNR29647.1"/>
    <property type="molecule type" value="Genomic_DNA"/>
</dbReference>
<gene>
    <name evidence="1" type="ORF">PHYPA_028341</name>
</gene>
<reference evidence="2" key="3">
    <citation type="submission" date="2020-12" db="UniProtKB">
        <authorList>
            <consortium name="EnsemblPlants"/>
        </authorList>
    </citation>
    <scope>IDENTIFICATION</scope>
</reference>
<reference evidence="1 3" key="1">
    <citation type="journal article" date="2008" name="Science">
        <title>The Physcomitrella genome reveals evolutionary insights into the conquest of land by plants.</title>
        <authorList>
            <person name="Rensing S."/>
            <person name="Lang D."/>
            <person name="Zimmer A."/>
            <person name="Terry A."/>
            <person name="Salamov A."/>
            <person name="Shapiro H."/>
            <person name="Nishiyama T."/>
            <person name="Perroud P.-F."/>
            <person name="Lindquist E."/>
            <person name="Kamisugi Y."/>
            <person name="Tanahashi T."/>
            <person name="Sakakibara K."/>
            <person name="Fujita T."/>
            <person name="Oishi K."/>
            <person name="Shin-I T."/>
            <person name="Kuroki Y."/>
            <person name="Toyoda A."/>
            <person name="Suzuki Y."/>
            <person name="Hashimoto A."/>
            <person name="Yamaguchi K."/>
            <person name="Sugano A."/>
            <person name="Kohara Y."/>
            <person name="Fujiyama A."/>
            <person name="Anterola A."/>
            <person name="Aoki S."/>
            <person name="Ashton N."/>
            <person name="Barbazuk W.B."/>
            <person name="Barker E."/>
            <person name="Bennetzen J."/>
            <person name="Bezanilla M."/>
            <person name="Blankenship R."/>
            <person name="Cho S.H."/>
            <person name="Dutcher S."/>
            <person name="Estelle M."/>
            <person name="Fawcett J.A."/>
            <person name="Gundlach H."/>
            <person name="Hanada K."/>
            <person name="Heyl A."/>
            <person name="Hicks K.A."/>
            <person name="Hugh J."/>
            <person name="Lohr M."/>
            <person name="Mayer K."/>
            <person name="Melkozernov A."/>
            <person name="Murata T."/>
            <person name="Nelson D."/>
            <person name="Pils B."/>
            <person name="Prigge M."/>
            <person name="Reiss B."/>
            <person name="Renner T."/>
            <person name="Rombauts S."/>
            <person name="Rushton P."/>
            <person name="Sanderfoot A."/>
            <person name="Schween G."/>
            <person name="Shiu S.-H."/>
            <person name="Stueber K."/>
            <person name="Theodoulou F.L."/>
            <person name="Tu H."/>
            <person name="Van de Peer Y."/>
            <person name="Verrier P.J."/>
            <person name="Waters E."/>
            <person name="Wood A."/>
            <person name="Yang L."/>
            <person name="Cove D."/>
            <person name="Cuming A."/>
            <person name="Hasebe M."/>
            <person name="Lucas S."/>
            <person name="Mishler D.B."/>
            <person name="Reski R."/>
            <person name="Grigoriev I."/>
            <person name="Quatrano R.S."/>
            <person name="Boore J.L."/>
        </authorList>
    </citation>
    <scope>NUCLEOTIDE SEQUENCE [LARGE SCALE GENOMIC DNA]</scope>
    <source>
        <strain evidence="2 3">cv. Gransden 2004</strain>
    </source>
</reference>
<protein>
    <submittedName>
        <fullName evidence="1 2">Uncharacterized protein</fullName>
    </submittedName>
</protein>
<proteinExistence type="predicted"/>
<organism evidence="1">
    <name type="scientific">Physcomitrium patens</name>
    <name type="common">Spreading-leaved earth moss</name>
    <name type="synonym">Physcomitrella patens</name>
    <dbReference type="NCBI Taxonomy" id="3218"/>
    <lineage>
        <taxon>Eukaryota</taxon>
        <taxon>Viridiplantae</taxon>
        <taxon>Streptophyta</taxon>
        <taxon>Embryophyta</taxon>
        <taxon>Bryophyta</taxon>
        <taxon>Bryophytina</taxon>
        <taxon>Bryopsida</taxon>
        <taxon>Funariidae</taxon>
        <taxon>Funariales</taxon>
        <taxon>Funariaceae</taxon>
        <taxon>Physcomitrium</taxon>
    </lineage>
</organism>